<dbReference type="Proteomes" id="UP000017246">
    <property type="component" value="Unassembled WGS sequence"/>
</dbReference>
<reference evidence="2" key="2">
    <citation type="submission" date="2015-11" db="EMBL/GenBank/DDBJ databases">
        <authorList>
            <person name="Zhang Y."/>
            <person name="Guo Z."/>
        </authorList>
    </citation>
    <scope>NUCLEOTIDE SEQUENCE</scope>
</reference>
<accession>A0A087VZJ1</accession>
<evidence type="ECO:0000313" key="3">
    <source>
        <dbReference type="Proteomes" id="UP000017246"/>
    </source>
</evidence>
<evidence type="ECO:0000313" key="2">
    <source>
        <dbReference type="EMBL" id="CDI97828.1"/>
    </source>
</evidence>
<dbReference type="AlphaFoldDB" id="A0A087VZJ1"/>
<feature type="region of interest" description="Disordered" evidence="1">
    <location>
        <begin position="37"/>
        <end position="67"/>
    </location>
</feature>
<gene>
    <name evidence="2" type="ORF">EmuJ_000163300</name>
</gene>
<name>A0A087VZJ1_ECHMU</name>
<sequence length="121" mass="13607">MKRGLSSAATSLASLITPFSDSGRAAIHANVIRYESTRTTRREAEGKNHHSKRSGKSGREDDKGRHQVCVGEMRTGLETMGDQREREVGRDIAGKYTKSHKNIIVIIIHIIISSEYKRMER</sequence>
<reference evidence="2" key="1">
    <citation type="journal article" date="2013" name="Nature">
        <title>The genomes of four tapeworm species reveal adaptations to parasitism.</title>
        <authorList>
            <person name="Tsai I.J."/>
            <person name="Zarowiecki M."/>
            <person name="Holroyd N."/>
            <person name="Garciarrubio A."/>
            <person name="Sanchez-Flores A."/>
            <person name="Brooks K.L."/>
            <person name="Tracey A."/>
            <person name="Bobes R.J."/>
            <person name="Fragoso G."/>
            <person name="Sciutto E."/>
            <person name="Aslett M."/>
            <person name="Beasley H."/>
            <person name="Bennett H.M."/>
            <person name="Cai J."/>
            <person name="Camicia F."/>
            <person name="Clark R."/>
            <person name="Cucher M."/>
            <person name="De Silva N."/>
            <person name="Day T.A."/>
            <person name="Deplazes P."/>
            <person name="Estrada K."/>
            <person name="Fernandez C."/>
            <person name="Holland P.W."/>
            <person name="Hou J."/>
            <person name="Hu S."/>
            <person name="Huckvale T."/>
            <person name="Hung S.S."/>
            <person name="Kamenetzky L."/>
            <person name="Keane J.A."/>
            <person name="Kiss F."/>
            <person name="Koziol U."/>
            <person name="Lambert O."/>
            <person name="Liu K."/>
            <person name="Luo X."/>
            <person name="Luo Y."/>
            <person name="Macchiaroli N."/>
            <person name="Nichol S."/>
            <person name="Paps J."/>
            <person name="Parkinson J."/>
            <person name="Pouchkina-Stantcheva N."/>
            <person name="Riddiford N."/>
            <person name="Rosenzvit M."/>
            <person name="Salinas G."/>
            <person name="Wasmuth J.D."/>
            <person name="Zamanian M."/>
            <person name="Zheng Y."/>
            <person name="Cai X."/>
            <person name="Soberon X."/>
            <person name="Olson P.D."/>
            <person name="Laclette J.P."/>
            <person name="Brehm K."/>
            <person name="Berriman M."/>
            <person name="Garciarrubio A."/>
            <person name="Bobes R.J."/>
            <person name="Fragoso G."/>
            <person name="Sanchez-Flores A."/>
            <person name="Estrada K."/>
            <person name="Cevallos M.A."/>
            <person name="Morett E."/>
            <person name="Gonzalez V."/>
            <person name="Portillo T."/>
            <person name="Ochoa-Leyva A."/>
            <person name="Jose M.V."/>
            <person name="Sciutto E."/>
            <person name="Landa A."/>
            <person name="Jimenez L."/>
            <person name="Valdes V."/>
            <person name="Carrero J.C."/>
            <person name="Larralde C."/>
            <person name="Morales-Montor J."/>
            <person name="Limon-Lason J."/>
            <person name="Soberon X."/>
            <person name="Laclette J.P."/>
        </authorList>
    </citation>
    <scope>NUCLEOTIDE SEQUENCE [LARGE SCALE GENOMIC DNA]</scope>
</reference>
<keyword evidence="3" id="KW-1185">Reference proteome</keyword>
<evidence type="ECO:0000256" key="1">
    <source>
        <dbReference type="SAM" id="MobiDB-lite"/>
    </source>
</evidence>
<feature type="compositionally biased region" description="Basic and acidic residues" evidence="1">
    <location>
        <begin position="37"/>
        <end position="48"/>
    </location>
</feature>
<organism evidence="2 3">
    <name type="scientific">Echinococcus multilocularis</name>
    <name type="common">Fox tapeworm</name>
    <dbReference type="NCBI Taxonomy" id="6211"/>
    <lineage>
        <taxon>Eukaryota</taxon>
        <taxon>Metazoa</taxon>
        <taxon>Spiralia</taxon>
        <taxon>Lophotrochozoa</taxon>
        <taxon>Platyhelminthes</taxon>
        <taxon>Cestoda</taxon>
        <taxon>Eucestoda</taxon>
        <taxon>Cyclophyllidea</taxon>
        <taxon>Taeniidae</taxon>
        <taxon>Echinococcus</taxon>
    </lineage>
</organism>
<proteinExistence type="predicted"/>
<dbReference type="EMBL" id="LN902846">
    <property type="protein sequence ID" value="CDI97828.1"/>
    <property type="molecule type" value="Genomic_DNA"/>
</dbReference>
<protein>
    <submittedName>
        <fullName evidence="2">Expressed protein</fullName>
    </submittedName>
</protein>